<dbReference type="EMBL" id="JABFTP020000103">
    <property type="protein sequence ID" value="KAL3277551.1"/>
    <property type="molecule type" value="Genomic_DNA"/>
</dbReference>
<feature type="compositionally biased region" description="Basic and acidic residues" evidence="1">
    <location>
        <begin position="86"/>
        <end position="99"/>
    </location>
</feature>
<keyword evidence="3" id="KW-1185">Reference proteome</keyword>
<accession>A0ABD2NFI5</accession>
<proteinExistence type="predicted"/>
<feature type="region of interest" description="Disordered" evidence="1">
    <location>
        <begin position="86"/>
        <end position="115"/>
    </location>
</feature>
<protein>
    <submittedName>
        <fullName evidence="2">Uncharacterized protein</fullName>
    </submittedName>
</protein>
<evidence type="ECO:0000256" key="1">
    <source>
        <dbReference type="SAM" id="MobiDB-lite"/>
    </source>
</evidence>
<dbReference type="Proteomes" id="UP001516400">
    <property type="component" value="Unassembled WGS sequence"/>
</dbReference>
<organism evidence="2 3">
    <name type="scientific">Cryptolaemus montrouzieri</name>
    <dbReference type="NCBI Taxonomy" id="559131"/>
    <lineage>
        <taxon>Eukaryota</taxon>
        <taxon>Metazoa</taxon>
        <taxon>Ecdysozoa</taxon>
        <taxon>Arthropoda</taxon>
        <taxon>Hexapoda</taxon>
        <taxon>Insecta</taxon>
        <taxon>Pterygota</taxon>
        <taxon>Neoptera</taxon>
        <taxon>Endopterygota</taxon>
        <taxon>Coleoptera</taxon>
        <taxon>Polyphaga</taxon>
        <taxon>Cucujiformia</taxon>
        <taxon>Coccinelloidea</taxon>
        <taxon>Coccinellidae</taxon>
        <taxon>Scymninae</taxon>
        <taxon>Scymnini</taxon>
        <taxon>Cryptolaemus</taxon>
    </lineage>
</organism>
<sequence length="115" mass="13361">MAKDLKLMDEELEHIIIQYSQVKLESDSQRKSIEKLSKANDMLQERLHENLDTVLESETEIGNIRGQIKVLRHKVRVNQAERQPKKLEIQRINEGENTKSDSATQTHDVSHSLFV</sequence>
<reference evidence="2 3" key="1">
    <citation type="journal article" date="2021" name="BMC Biol.">
        <title>Horizontally acquired antibacterial genes associated with adaptive radiation of ladybird beetles.</title>
        <authorList>
            <person name="Li H.S."/>
            <person name="Tang X.F."/>
            <person name="Huang Y.H."/>
            <person name="Xu Z.Y."/>
            <person name="Chen M.L."/>
            <person name="Du X.Y."/>
            <person name="Qiu B.Y."/>
            <person name="Chen P.T."/>
            <person name="Zhang W."/>
            <person name="Slipinski A."/>
            <person name="Escalona H.E."/>
            <person name="Waterhouse R.M."/>
            <person name="Zwick A."/>
            <person name="Pang H."/>
        </authorList>
    </citation>
    <scope>NUCLEOTIDE SEQUENCE [LARGE SCALE GENOMIC DNA]</scope>
    <source>
        <strain evidence="2">SYSU2018</strain>
    </source>
</reference>
<evidence type="ECO:0000313" key="3">
    <source>
        <dbReference type="Proteomes" id="UP001516400"/>
    </source>
</evidence>
<evidence type="ECO:0000313" key="2">
    <source>
        <dbReference type="EMBL" id="KAL3277551.1"/>
    </source>
</evidence>
<dbReference type="AlphaFoldDB" id="A0ABD2NFI5"/>
<gene>
    <name evidence="2" type="ORF">HHI36_012895</name>
</gene>
<comment type="caution">
    <text evidence="2">The sequence shown here is derived from an EMBL/GenBank/DDBJ whole genome shotgun (WGS) entry which is preliminary data.</text>
</comment>
<name>A0ABD2NFI5_9CUCU</name>